<protein>
    <submittedName>
        <fullName evidence="1">Uncharacterized protein</fullName>
    </submittedName>
</protein>
<evidence type="ECO:0000313" key="2">
    <source>
        <dbReference type="Proteomes" id="UP000269396"/>
    </source>
</evidence>
<organism evidence="1 2">
    <name type="scientific">Schistosoma mattheei</name>
    <dbReference type="NCBI Taxonomy" id="31246"/>
    <lineage>
        <taxon>Eukaryota</taxon>
        <taxon>Metazoa</taxon>
        <taxon>Spiralia</taxon>
        <taxon>Lophotrochozoa</taxon>
        <taxon>Platyhelminthes</taxon>
        <taxon>Trematoda</taxon>
        <taxon>Digenea</taxon>
        <taxon>Strigeidida</taxon>
        <taxon>Schistosomatoidea</taxon>
        <taxon>Schistosomatidae</taxon>
        <taxon>Schistosoma</taxon>
    </lineage>
</organism>
<dbReference type="GO" id="GO:0001682">
    <property type="term" value="P:tRNA 5'-leader removal"/>
    <property type="evidence" value="ECO:0007669"/>
    <property type="project" value="InterPro"/>
</dbReference>
<sequence length="290" mass="32440">MDPVKLMEEQFIAGFCRRGAVTVLPIKPLPEFGLSIQKSILTLDMSPVVYSGFGLSAKKVKQEKKKVSYRFQVDLKSSQFQRNGPVHTRLRSFFKAFTNPLELGTRIPRCLGNLGPFFVDWLPDSSVTQINEFPKSESIASYLNDKEHLVIRPQCEVFNYIGSPILIPELISWNKLPLKQEENSCTCTEIDKTSDFLNIVNIRLGLTVLSYLAAGISFPDSAISNGVPRSMLAESQRGNELVYMCKCPLKVTTDSVQSLKQSVNNLGTLFLTGRKPVSDSQGLPLIKIRF</sequence>
<accession>A0A3P8FDQ8</accession>
<dbReference type="EMBL" id="UZAL01033709">
    <property type="protein sequence ID" value="VDP63960.1"/>
    <property type="molecule type" value="Genomic_DNA"/>
</dbReference>
<dbReference type="AlphaFoldDB" id="A0A3P8FDQ8"/>
<gene>
    <name evidence="1" type="ORF">SMTD_LOCUS13612</name>
</gene>
<dbReference type="GO" id="GO:0030677">
    <property type="term" value="C:ribonuclease P complex"/>
    <property type="evidence" value="ECO:0007669"/>
    <property type="project" value="InterPro"/>
</dbReference>
<keyword evidence="2" id="KW-1185">Reference proteome</keyword>
<reference evidence="1 2" key="1">
    <citation type="submission" date="2018-11" db="EMBL/GenBank/DDBJ databases">
        <authorList>
            <consortium name="Pathogen Informatics"/>
        </authorList>
    </citation>
    <scope>NUCLEOTIDE SEQUENCE [LARGE SCALE GENOMIC DNA]</scope>
    <source>
        <strain>Denwood</strain>
        <strain evidence="2">Zambia</strain>
    </source>
</reference>
<proteinExistence type="predicted"/>
<dbReference type="Proteomes" id="UP000269396">
    <property type="component" value="Unassembled WGS sequence"/>
</dbReference>
<name>A0A3P8FDQ8_9TREM</name>
<evidence type="ECO:0000313" key="1">
    <source>
        <dbReference type="EMBL" id="VDP63960.1"/>
    </source>
</evidence>
<dbReference type="InterPro" id="IPR013893">
    <property type="entry name" value="RNase_P_Rpp40"/>
</dbReference>
<dbReference type="Pfam" id="PF08584">
    <property type="entry name" value="Ribonuc_P_40"/>
    <property type="match status" value="1"/>
</dbReference>